<protein>
    <recommendedName>
        <fullName evidence="5">Alpha-mannosidase</fullName>
    </recommendedName>
</protein>
<dbReference type="InterPro" id="IPR011013">
    <property type="entry name" value="Gal_mutarotase_sf_dom"/>
</dbReference>
<sequence>MEPSTVEVGQGNLRLTFSADVGKMTHYTNSRSLVKEPVQLSYSFYTGNDGSDKDPQASGAYIFRPNRTFVIKPEGESPLTVMRGPLLDEVHQRINPWIYQVTRLYKGKEHAEVEFAVGPIPIDDGIGKEVATQITTTMATNKTFYTDSNGRDFIKRIRDYRTDWDLKVNQPVAGNYYPINLGIYIQDDKTELSVLVDRSVGGSSIADGQIELMLHRRLLHDDSKGVAEALNETVCLHDKCTGLTIQGKFYFRIDPLGEGAKWRRSAGQEIYSPFLLAFTEEDGDNWMSSHVPTFSGIDPSYSLPDNVALITLQELDDGKVLLRLAHLYEIGEDKDLSVMSSVELKKLFPGKKISKVTEMSLSANQEREEMEQKRLVWKVEGSPEKEPELARGRPVNPTNLVVELAPMEIRTFVIEIGSLPLRKSQMPEDGRYAA</sequence>
<reference evidence="3 4" key="1">
    <citation type="journal article" date="2023" name="BMC Biotechnol.">
        <title>Vitis rotundifolia cv Carlos genome sequencing.</title>
        <authorList>
            <person name="Huff M."/>
            <person name="Hulse-Kemp A."/>
            <person name="Scheffler B."/>
            <person name="Youngblood R."/>
            <person name="Simpson S."/>
            <person name="Babiker E."/>
            <person name="Staton M."/>
        </authorList>
    </citation>
    <scope>NUCLEOTIDE SEQUENCE [LARGE SCALE GENOMIC DNA]</scope>
    <source>
        <tissue evidence="3">Leaf</tissue>
    </source>
</reference>
<dbReference type="PANTHER" id="PTHR11607">
    <property type="entry name" value="ALPHA-MANNOSIDASE"/>
    <property type="match status" value="1"/>
</dbReference>
<dbReference type="Pfam" id="PF17677">
    <property type="entry name" value="Glyco_hydro38C2"/>
    <property type="match status" value="1"/>
</dbReference>
<comment type="caution">
    <text evidence="3">The sequence shown here is derived from an EMBL/GenBank/DDBJ whole genome shotgun (WGS) entry which is preliminary data.</text>
</comment>
<dbReference type="InterPro" id="IPR050843">
    <property type="entry name" value="Glycosyl_Hydrlase_38"/>
</dbReference>
<dbReference type="FunFam" id="2.70.98.30:FF:000004">
    <property type="entry name" value="Alpha-mannosidase"/>
    <property type="match status" value="1"/>
</dbReference>
<evidence type="ECO:0000259" key="2">
    <source>
        <dbReference type="Pfam" id="PF17677"/>
    </source>
</evidence>
<feature type="domain" description="Glycosyl hydrolase family 38 C-terminal" evidence="1">
    <location>
        <begin position="9"/>
        <end position="223"/>
    </location>
</feature>
<feature type="domain" description="Glycosyl hydrolases family 38 C-terminal" evidence="2">
    <location>
        <begin position="306"/>
        <end position="412"/>
    </location>
</feature>
<dbReference type="InterPro" id="IPR041147">
    <property type="entry name" value="GH38_C"/>
</dbReference>
<gene>
    <name evidence="3" type="ORF">PVL29_018953</name>
</gene>
<keyword evidence="4" id="KW-1185">Reference proteome</keyword>
<dbReference type="FunFam" id="2.60.40.1360:FF:000001">
    <property type="entry name" value="Alpha-mannosidase"/>
    <property type="match status" value="1"/>
</dbReference>
<evidence type="ECO:0000313" key="4">
    <source>
        <dbReference type="Proteomes" id="UP001168098"/>
    </source>
</evidence>
<dbReference type="GO" id="GO:0030246">
    <property type="term" value="F:carbohydrate binding"/>
    <property type="evidence" value="ECO:0007669"/>
    <property type="project" value="InterPro"/>
</dbReference>
<organism evidence="3 4">
    <name type="scientific">Vitis rotundifolia</name>
    <name type="common">Muscadine grape</name>
    <dbReference type="NCBI Taxonomy" id="103349"/>
    <lineage>
        <taxon>Eukaryota</taxon>
        <taxon>Viridiplantae</taxon>
        <taxon>Streptophyta</taxon>
        <taxon>Embryophyta</taxon>
        <taxon>Tracheophyta</taxon>
        <taxon>Spermatophyta</taxon>
        <taxon>Magnoliopsida</taxon>
        <taxon>eudicotyledons</taxon>
        <taxon>Gunneridae</taxon>
        <taxon>Pentapetalae</taxon>
        <taxon>rosids</taxon>
        <taxon>Vitales</taxon>
        <taxon>Vitaceae</taxon>
        <taxon>Viteae</taxon>
        <taxon>Vitis</taxon>
    </lineage>
</organism>
<dbReference type="AlphaFoldDB" id="A0AA39DGW2"/>
<evidence type="ECO:0000259" key="1">
    <source>
        <dbReference type="Pfam" id="PF07748"/>
    </source>
</evidence>
<evidence type="ECO:0008006" key="5">
    <source>
        <dbReference type="Google" id="ProtNLM"/>
    </source>
</evidence>
<dbReference type="InterPro" id="IPR011682">
    <property type="entry name" value="Glyco_hydro_38_C"/>
</dbReference>
<dbReference type="Gene3D" id="2.70.98.30">
    <property type="entry name" value="Golgi alpha-mannosidase II, domain 4"/>
    <property type="match status" value="1"/>
</dbReference>
<dbReference type="Gene3D" id="2.60.40.1360">
    <property type="match status" value="1"/>
</dbReference>
<name>A0AA39DGW2_VITRO</name>
<dbReference type="GO" id="GO:0006013">
    <property type="term" value="P:mannose metabolic process"/>
    <property type="evidence" value="ECO:0007669"/>
    <property type="project" value="InterPro"/>
</dbReference>
<dbReference type="EMBL" id="JARBHA010000014">
    <property type="protein sequence ID" value="KAJ9683170.1"/>
    <property type="molecule type" value="Genomic_DNA"/>
</dbReference>
<dbReference type="PANTHER" id="PTHR11607:SF67">
    <property type="entry name" value="ALPHA-MANNOSIDASE"/>
    <property type="match status" value="1"/>
</dbReference>
<dbReference type="GO" id="GO:0004559">
    <property type="term" value="F:alpha-mannosidase activity"/>
    <property type="evidence" value="ECO:0007669"/>
    <property type="project" value="InterPro"/>
</dbReference>
<dbReference type="Proteomes" id="UP001168098">
    <property type="component" value="Unassembled WGS sequence"/>
</dbReference>
<evidence type="ECO:0000313" key="3">
    <source>
        <dbReference type="EMBL" id="KAJ9683170.1"/>
    </source>
</evidence>
<dbReference type="SUPFAM" id="SSF74650">
    <property type="entry name" value="Galactose mutarotase-like"/>
    <property type="match status" value="1"/>
</dbReference>
<dbReference type="Pfam" id="PF07748">
    <property type="entry name" value="Glyco_hydro_38C"/>
    <property type="match status" value="1"/>
</dbReference>
<proteinExistence type="predicted"/>
<accession>A0AA39DGW2</accession>